<evidence type="ECO:0000256" key="5">
    <source>
        <dbReference type="HAMAP-Rule" id="MF_00445"/>
    </source>
</evidence>
<feature type="transmembrane region" description="Helical" evidence="5">
    <location>
        <begin position="227"/>
        <end position="254"/>
    </location>
</feature>
<keyword evidence="5" id="KW-1278">Translocase</keyword>
<comment type="similarity">
    <text evidence="5">Belongs to the complex I subunit 2 family.</text>
</comment>
<keyword evidence="5" id="KW-0520">NAD</keyword>
<organism evidence="8 9">
    <name type="scientific">Ohtaekwangia koreensis</name>
    <dbReference type="NCBI Taxonomy" id="688867"/>
    <lineage>
        <taxon>Bacteria</taxon>
        <taxon>Pseudomonadati</taxon>
        <taxon>Bacteroidota</taxon>
        <taxon>Cytophagia</taxon>
        <taxon>Cytophagales</taxon>
        <taxon>Fulvivirgaceae</taxon>
        <taxon>Ohtaekwangia</taxon>
    </lineage>
</organism>
<keyword evidence="5" id="KW-1003">Cell membrane</keyword>
<comment type="subunit">
    <text evidence="5">NDH-1 is composed of 14 different subunits. Subunits NuoA, H, J, K, L, M, N constitute the membrane sector of the complex.</text>
</comment>
<dbReference type="GO" id="GO:0005886">
    <property type="term" value="C:plasma membrane"/>
    <property type="evidence" value="ECO:0007669"/>
    <property type="project" value="UniProtKB-SubCell"/>
</dbReference>
<evidence type="ECO:0000256" key="6">
    <source>
        <dbReference type="RuleBase" id="RU000320"/>
    </source>
</evidence>
<dbReference type="Pfam" id="PF00361">
    <property type="entry name" value="Proton_antipo_M"/>
    <property type="match status" value="1"/>
</dbReference>
<comment type="function">
    <text evidence="5">NDH-1 shuttles electrons from NADH, via FMN and iron-sulfur (Fe-S) centers, to quinones in the respiratory chain. The immediate electron acceptor for the enzyme in this species is believed to be a menaquinone. Couples the redox reaction to proton translocation (for every two electrons transferred, four hydrogen ions are translocated across the cytoplasmic membrane), and thus conserves the redox energy in a proton gradient.</text>
</comment>
<dbReference type="InterPro" id="IPR001750">
    <property type="entry name" value="ND/Mrp_TM"/>
</dbReference>
<feature type="transmembrane region" description="Helical" evidence="5">
    <location>
        <begin position="286"/>
        <end position="306"/>
    </location>
</feature>
<gene>
    <name evidence="5" type="primary">nuoN</name>
    <name evidence="8" type="ORF">SAMN05660236_0564</name>
</gene>
<feature type="transmembrane region" description="Helical" evidence="5">
    <location>
        <begin position="354"/>
        <end position="377"/>
    </location>
</feature>
<dbReference type="OrthoDB" id="9811718at2"/>
<dbReference type="GO" id="GO:0048038">
    <property type="term" value="F:quinone binding"/>
    <property type="evidence" value="ECO:0007669"/>
    <property type="project" value="UniProtKB-KW"/>
</dbReference>
<keyword evidence="5" id="KW-0813">Transport</keyword>
<comment type="catalytic activity">
    <reaction evidence="5">
        <text>a quinone + NADH + 5 H(+)(in) = a quinol + NAD(+) + 4 H(+)(out)</text>
        <dbReference type="Rhea" id="RHEA:57888"/>
        <dbReference type="ChEBI" id="CHEBI:15378"/>
        <dbReference type="ChEBI" id="CHEBI:24646"/>
        <dbReference type="ChEBI" id="CHEBI:57540"/>
        <dbReference type="ChEBI" id="CHEBI:57945"/>
        <dbReference type="ChEBI" id="CHEBI:132124"/>
    </reaction>
</comment>
<feature type="transmembrane region" description="Helical" evidence="5">
    <location>
        <begin position="435"/>
        <end position="458"/>
    </location>
</feature>
<comment type="subcellular location">
    <subcellularLocation>
        <location evidence="5">Cell membrane</location>
        <topology evidence="5">Multi-pass membrane protein</topology>
    </subcellularLocation>
    <subcellularLocation>
        <location evidence="1">Endomembrane system</location>
        <topology evidence="1">Multi-pass membrane protein</topology>
    </subcellularLocation>
    <subcellularLocation>
        <location evidence="6">Membrane</location>
        <topology evidence="6">Multi-pass membrane protein</topology>
    </subcellularLocation>
</comment>
<dbReference type="NCBIfam" id="TIGR01770">
    <property type="entry name" value="NDH_I_N"/>
    <property type="match status" value="1"/>
</dbReference>
<evidence type="ECO:0000313" key="9">
    <source>
        <dbReference type="Proteomes" id="UP000190961"/>
    </source>
</evidence>
<protein>
    <recommendedName>
        <fullName evidence="5">NADH-quinone oxidoreductase subunit N</fullName>
        <ecNumber evidence="5">7.1.1.-</ecNumber>
    </recommendedName>
    <alternativeName>
        <fullName evidence="5">NADH dehydrogenase I subunit N</fullName>
    </alternativeName>
    <alternativeName>
        <fullName evidence="5">NDH-1 subunit N</fullName>
    </alternativeName>
</protein>
<dbReference type="PANTHER" id="PTHR22773">
    <property type="entry name" value="NADH DEHYDROGENASE"/>
    <property type="match status" value="1"/>
</dbReference>
<feature type="transmembrane region" description="Helical" evidence="5">
    <location>
        <begin position="191"/>
        <end position="215"/>
    </location>
</feature>
<feature type="transmembrane region" description="Helical" evidence="5">
    <location>
        <begin position="312"/>
        <end position="333"/>
    </location>
</feature>
<dbReference type="AlphaFoldDB" id="A0A1T5IZW8"/>
<dbReference type="GO" id="GO:0042773">
    <property type="term" value="P:ATP synthesis coupled electron transport"/>
    <property type="evidence" value="ECO:0007669"/>
    <property type="project" value="InterPro"/>
</dbReference>
<evidence type="ECO:0000259" key="7">
    <source>
        <dbReference type="Pfam" id="PF00361"/>
    </source>
</evidence>
<dbReference type="GO" id="GO:0008137">
    <property type="term" value="F:NADH dehydrogenase (ubiquinone) activity"/>
    <property type="evidence" value="ECO:0007669"/>
    <property type="project" value="InterPro"/>
</dbReference>
<evidence type="ECO:0000313" key="8">
    <source>
        <dbReference type="EMBL" id="SKC44503.1"/>
    </source>
</evidence>
<keyword evidence="5" id="KW-0874">Quinone</keyword>
<dbReference type="EMBL" id="FUZU01000001">
    <property type="protein sequence ID" value="SKC44503.1"/>
    <property type="molecule type" value="Genomic_DNA"/>
</dbReference>
<keyword evidence="9" id="KW-1185">Reference proteome</keyword>
<dbReference type="RefSeq" id="WP_079685181.1">
    <property type="nucleotide sequence ID" value="NZ_FUZU01000001.1"/>
</dbReference>
<sequence length="459" mass="49917">MNALFVITGLGIFSLLAEFGNLKKWLTGFVVAGLAAAVVLAALDWNTAVPYFSHMLVFDNLALAFTALISILTIIWFWLSADYFTTGTHRTDRTSLIVFAVVGAVIMASFNNMAMLFLGIEILSMSLYVLAGSRKDSLSSTEAAFKYFLMGSFATGFLLFGIALVYGATGSFHLHTIAETLAANPSGLPSFFYAGVLMMLIGLAFKISAVPFHFWAPDVYSGSPTTITAFMSTVVKVAAIAAFVRLFSTCFLVVEPTWSKVLQVITVLTLVIPNVTAVYQNNVKRMLAYSSVGHVGYILLAFIASPSETGTIFYYLTTYSVSSLAAFSVLHLVEGNSEEVTISYFNGLFKRNAWLAVTITIAMLSLAGIPPLAGFFGKYMVFAQAIRNGYTGMVIVAVITSLIGVYYYFKVIIAMYFNESTTPPVIELRASHKTLLFVLIALTFALGLFPDMIMSLFLA</sequence>
<dbReference type="GO" id="GO:0050136">
    <property type="term" value="F:NADH dehydrogenase (quinone) (non-electrogenic) activity"/>
    <property type="evidence" value="ECO:0007669"/>
    <property type="project" value="UniProtKB-UniRule"/>
</dbReference>
<proteinExistence type="inferred from homology"/>
<reference evidence="8 9" key="1">
    <citation type="submission" date="2017-02" db="EMBL/GenBank/DDBJ databases">
        <authorList>
            <person name="Peterson S.W."/>
        </authorList>
    </citation>
    <scope>NUCLEOTIDE SEQUENCE [LARGE SCALE GENOMIC DNA]</scope>
    <source>
        <strain evidence="8 9">DSM 25262</strain>
    </source>
</reference>
<dbReference type="EC" id="7.1.1.-" evidence="5"/>
<feature type="transmembrane region" description="Helical" evidence="5">
    <location>
        <begin position="389"/>
        <end position="409"/>
    </location>
</feature>
<dbReference type="Proteomes" id="UP000190961">
    <property type="component" value="Unassembled WGS sequence"/>
</dbReference>
<keyword evidence="2 5" id="KW-0812">Transmembrane</keyword>
<evidence type="ECO:0000256" key="4">
    <source>
        <dbReference type="ARBA" id="ARBA00023136"/>
    </source>
</evidence>
<evidence type="ECO:0000256" key="3">
    <source>
        <dbReference type="ARBA" id="ARBA00022989"/>
    </source>
</evidence>
<keyword evidence="3 5" id="KW-1133">Transmembrane helix</keyword>
<evidence type="ECO:0000256" key="1">
    <source>
        <dbReference type="ARBA" id="ARBA00004127"/>
    </source>
</evidence>
<feature type="transmembrane region" description="Helical" evidence="5">
    <location>
        <begin position="57"/>
        <end position="78"/>
    </location>
</feature>
<dbReference type="GO" id="GO:0012505">
    <property type="term" value="C:endomembrane system"/>
    <property type="evidence" value="ECO:0007669"/>
    <property type="project" value="UniProtKB-SubCell"/>
</dbReference>
<accession>A0A1T5IZW8</accession>
<dbReference type="InterPro" id="IPR010096">
    <property type="entry name" value="NADH-Q_OxRdtase_suN/2"/>
</dbReference>
<evidence type="ECO:0000256" key="2">
    <source>
        <dbReference type="ARBA" id="ARBA00022692"/>
    </source>
</evidence>
<feature type="transmembrane region" description="Helical" evidence="5">
    <location>
        <begin position="27"/>
        <end position="45"/>
    </location>
</feature>
<feature type="domain" description="NADH:quinone oxidoreductase/Mrp antiporter transmembrane" evidence="7">
    <location>
        <begin position="111"/>
        <end position="403"/>
    </location>
</feature>
<feature type="transmembrane region" description="Helical" evidence="5">
    <location>
        <begin position="98"/>
        <end position="131"/>
    </location>
</feature>
<feature type="transmembrane region" description="Helical" evidence="5">
    <location>
        <begin position="143"/>
        <end position="166"/>
    </location>
</feature>
<dbReference type="HAMAP" id="MF_00445">
    <property type="entry name" value="NDH1_NuoN_1"/>
    <property type="match status" value="1"/>
</dbReference>
<keyword evidence="4 5" id="KW-0472">Membrane</keyword>
<dbReference type="STRING" id="688867.SAMN05660236_0564"/>
<name>A0A1T5IZW8_9BACT</name>